<dbReference type="PROSITE" id="PS00077">
    <property type="entry name" value="COX1_CUB"/>
    <property type="match status" value="1"/>
</dbReference>
<reference evidence="11" key="1">
    <citation type="submission" date="2019-08" db="EMBL/GenBank/DDBJ databases">
        <title>Limnoglobus roseus gen. nov., sp. nov., a novel freshwater planctomycete with a giant genome from the family Gemmataceae.</title>
        <authorList>
            <person name="Kulichevskaya I.S."/>
            <person name="Naumoff D.G."/>
            <person name="Miroshnikov K."/>
            <person name="Ivanova A."/>
            <person name="Philippov D.A."/>
            <person name="Hakobyan A."/>
            <person name="Rijpstra I.C."/>
            <person name="Sinninghe Damste J.S."/>
            <person name="Liesack W."/>
            <person name="Dedysh S.N."/>
        </authorList>
    </citation>
    <scope>NUCLEOTIDE SEQUENCE [LARGE SCALE GENOMIC DNA]</scope>
    <source>
        <strain evidence="11">PX52</strain>
    </source>
</reference>
<keyword evidence="6" id="KW-0408">Iron</keyword>
<keyword evidence="6" id="KW-0249">Electron transport</keyword>
<evidence type="ECO:0000256" key="8">
    <source>
        <dbReference type="SAM" id="Phobius"/>
    </source>
</evidence>
<evidence type="ECO:0000256" key="6">
    <source>
        <dbReference type="RuleBase" id="RU000370"/>
    </source>
</evidence>
<dbReference type="RefSeq" id="WP_149110192.1">
    <property type="nucleotide sequence ID" value="NZ_CP042425.1"/>
</dbReference>
<evidence type="ECO:0000259" key="9">
    <source>
        <dbReference type="PROSITE" id="PS50855"/>
    </source>
</evidence>
<dbReference type="InterPro" id="IPR036927">
    <property type="entry name" value="Cyt_c_oxase-like_su1_sf"/>
</dbReference>
<feature type="domain" description="Cytochrome oxidase subunit I profile" evidence="9">
    <location>
        <begin position="50"/>
        <end position="552"/>
    </location>
</feature>
<dbReference type="OrthoDB" id="9759913at2"/>
<evidence type="ECO:0000256" key="2">
    <source>
        <dbReference type="ARBA" id="ARBA00022660"/>
    </source>
</evidence>
<feature type="transmembrane region" description="Helical" evidence="8">
    <location>
        <begin position="339"/>
        <end position="358"/>
    </location>
</feature>
<keyword evidence="6" id="KW-0349">Heme</keyword>
<dbReference type="PROSITE" id="PS50855">
    <property type="entry name" value="COX1"/>
    <property type="match status" value="1"/>
</dbReference>
<feature type="transmembrane region" description="Helical" evidence="8">
    <location>
        <begin position="490"/>
        <end position="518"/>
    </location>
</feature>
<feature type="transmembrane region" description="Helical" evidence="8">
    <location>
        <begin position="227"/>
        <end position="251"/>
    </location>
</feature>
<dbReference type="SUPFAM" id="SSF81442">
    <property type="entry name" value="Cytochrome c oxidase subunit I-like"/>
    <property type="match status" value="1"/>
</dbReference>
<dbReference type="KEGG" id="lrs:PX52LOC_02286"/>
<keyword evidence="6" id="KW-0813">Transport</keyword>
<dbReference type="GO" id="GO:0004129">
    <property type="term" value="F:cytochrome-c oxidase activity"/>
    <property type="evidence" value="ECO:0007669"/>
    <property type="project" value="InterPro"/>
</dbReference>
<dbReference type="InterPro" id="IPR000883">
    <property type="entry name" value="Cyt_C_Oxase_1"/>
</dbReference>
<dbReference type="GO" id="GO:0016020">
    <property type="term" value="C:membrane"/>
    <property type="evidence" value="ECO:0007669"/>
    <property type="project" value="UniProtKB-SubCell"/>
</dbReference>
<evidence type="ECO:0000313" key="11">
    <source>
        <dbReference type="Proteomes" id="UP000324974"/>
    </source>
</evidence>
<evidence type="ECO:0000256" key="3">
    <source>
        <dbReference type="ARBA" id="ARBA00022692"/>
    </source>
</evidence>
<dbReference type="InterPro" id="IPR023615">
    <property type="entry name" value="Cyt_c_Oxase_su1_BS"/>
</dbReference>
<feature type="transmembrane region" description="Helical" evidence="8">
    <location>
        <begin position="61"/>
        <end position="81"/>
    </location>
</feature>
<dbReference type="GO" id="GO:0009060">
    <property type="term" value="P:aerobic respiration"/>
    <property type="evidence" value="ECO:0007669"/>
    <property type="project" value="InterPro"/>
</dbReference>
<keyword evidence="3 6" id="KW-0812">Transmembrane</keyword>
<dbReference type="PANTHER" id="PTHR10422:SF18">
    <property type="entry name" value="CYTOCHROME C OXIDASE SUBUNIT 1"/>
    <property type="match status" value="1"/>
</dbReference>
<dbReference type="PRINTS" id="PR01165">
    <property type="entry name" value="CYCOXIDASEI"/>
</dbReference>
<evidence type="ECO:0000313" key="10">
    <source>
        <dbReference type="EMBL" id="QEL15371.1"/>
    </source>
</evidence>
<keyword evidence="5 8" id="KW-0472">Membrane</keyword>
<organism evidence="10 11">
    <name type="scientific">Limnoglobus roseus</name>
    <dbReference type="NCBI Taxonomy" id="2598579"/>
    <lineage>
        <taxon>Bacteria</taxon>
        <taxon>Pseudomonadati</taxon>
        <taxon>Planctomycetota</taxon>
        <taxon>Planctomycetia</taxon>
        <taxon>Gemmatales</taxon>
        <taxon>Gemmataceae</taxon>
        <taxon>Limnoglobus</taxon>
    </lineage>
</organism>
<dbReference type="GO" id="GO:0020037">
    <property type="term" value="F:heme binding"/>
    <property type="evidence" value="ECO:0007669"/>
    <property type="project" value="InterPro"/>
</dbReference>
<protein>
    <submittedName>
        <fullName evidence="10">Cytochrome c oxidase subunit I</fullName>
    </submittedName>
</protein>
<dbReference type="AlphaFoldDB" id="A0A5C1A840"/>
<evidence type="ECO:0000256" key="7">
    <source>
        <dbReference type="SAM" id="MobiDB-lite"/>
    </source>
</evidence>
<feature type="transmembrane region" description="Helical" evidence="8">
    <location>
        <begin position="413"/>
        <end position="436"/>
    </location>
</feature>
<feature type="transmembrane region" description="Helical" evidence="8">
    <location>
        <begin position="276"/>
        <end position="295"/>
    </location>
</feature>
<evidence type="ECO:0000256" key="5">
    <source>
        <dbReference type="ARBA" id="ARBA00023136"/>
    </source>
</evidence>
<feature type="region of interest" description="Disordered" evidence="7">
    <location>
        <begin position="570"/>
        <end position="591"/>
    </location>
</feature>
<feature type="transmembrane region" description="Helical" evidence="8">
    <location>
        <begin position="307"/>
        <end position="327"/>
    </location>
</feature>
<comment type="similarity">
    <text evidence="6">Belongs to the heme-copper respiratory oxidase family.</text>
</comment>
<dbReference type="Pfam" id="PF00115">
    <property type="entry name" value="COX1"/>
    <property type="match status" value="1"/>
</dbReference>
<proteinExistence type="inferred from homology"/>
<feature type="transmembrane region" description="Helical" evidence="8">
    <location>
        <begin position="185"/>
        <end position="206"/>
    </location>
</feature>
<comment type="subcellular location">
    <subcellularLocation>
        <location evidence="1">Membrane</location>
        <topology evidence="1">Multi-pass membrane protein</topology>
    </subcellularLocation>
</comment>
<keyword evidence="11" id="KW-1185">Reference proteome</keyword>
<dbReference type="Gene3D" id="1.20.210.10">
    <property type="entry name" value="Cytochrome c oxidase-like, subunit I domain"/>
    <property type="match status" value="1"/>
</dbReference>
<dbReference type="EMBL" id="CP042425">
    <property type="protein sequence ID" value="QEL15371.1"/>
    <property type="molecule type" value="Genomic_DNA"/>
</dbReference>
<dbReference type="InterPro" id="IPR023616">
    <property type="entry name" value="Cyt_c_oxase-like_su1_dom"/>
</dbReference>
<keyword evidence="4 8" id="KW-1133">Transmembrane helix</keyword>
<name>A0A5C1A840_9BACT</name>
<feature type="transmembrane region" description="Helical" evidence="8">
    <location>
        <begin position="108"/>
        <end position="131"/>
    </location>
</feature>
<feature type="transmembrane region" description="Helical" evidence="8">
    <location>
        <begin position="379"/>
        <end position="401"/>
    </location>
</feature>
<dbReference type="GO" id="GO:0022904">
    <property type="term" value="P:respiratory electron transport chain"/>
    <property type="evidence" value="ECO:0007669"/>
    <property type="project" value="TreeGrafter"/>
</dbReference>
<keyword evidence="6" id="KW-0479">Metal-binding</keyword>
<keyword evidence="2 6" id="KW-0679">Respiratory chain</keyword>
<accession>A0A5C1A840</accession>
<sequence>MTPATHAPAITPSTQVLELDYTPQTAPPVTDLDGPPAVNYLNHAHGWLSWLLTVDHKRIGILYLIPLTVFFLCGGIAAGLVRLNLLTPTGAILELDQYNKAFTAHGTIMLFLFLIPVIPGILGNFFVPIMVGAKDMAFPKLNLLSWYVWFGGAMFFIAALLIGGLDTGWTFYPPYSSKYSHTNVLFAGLGVFITGFSSILTGLNIIATVHKMRAPGMTWGRLPLFVWAMYATSVIQILATPVLAMAVSLLATERIFGIGIFDPTIGGDPLLFQHLFWYYSHPAVYIMILPGMGVINEVITCFSRKNIFGYKAVAWSSVGIAVVGFLVWGHHMFLSGQGIYLGMVFSVLTMLVAVPSAVKVFNWVATLYKGQITYEAPMLFVIGFIVLFTIGGLTGLFLGILGSDIHLHDTYFVIAHFHFTMVGGMMFAWQAGLHFYWPKMTGKMYSDFWSRLAAVVMLVGFSLTFLPQFVSGYHGLPRRYPYYPAEFQLWQILSTAGATIQGIGYVMPVFYLTASLFFGRDAGANPWRATGLEWQIGSPPTPHNFDELPIVTHGPYEYALPSRYALETEPHHTTNGTNGHAVAGNGVTSGH</sequence>
<evidence type="ECO:0000256" key="4">
    <source>
        <dbReference type="ARBA" id="ARBA00022989"/>
    </source>
</evidence>
<feature type="transmembrane region" description="Helical" evidence="8">
    <location>
        <begin position="448"/>
        <end position="470"/>
    </location>
</feature>
<feature type="transmembrane region" description="Helical" evidence="8">
    <location>
        <begin position="143"/>
        <end position="165"/>
    </location>
</feature>
<dbReference type="GO" id="GO:0015990">
    <property type="term" value="P:electron transport coupled proton transport"/>
    <property type="evidence" value="ECO:0007669"/>
    <property type="project" value="TreeGrafter"/>
</dbReference>
<evidence type="ECO:0000256" key="1">
    <source>
        <dbReference type="ARBA" id="ARBA00004141"/>
    </source>
</evidence>
<dbReference type="PANTHER" id="PTHR10422">
    <property type="entry name" value="CYTOCHROME C OXIDASE SUBUNIT 1"/>
    <property type="match status" value="1"/>
</dbReference>
<dbReference type="Proteomes" id="UP000324974">
    <property type="component" value="Chromosome"/>
</dbReference>
<gene>
    <name evidence="10" type="ORF">PX52LOC_02286</name>
</gene>